<dbReference type="InterPro" id="IPR050740">
    <property type="entry name" value="Aldehyde_DH_Superfamily"/>
</dbReference>
<evidence type="ECO:0000256" key="5">
    <source>
        <dbReference type="ARBA" id="ARBA00023002"/>
    </source>
</evidence>
<feature type="active site" evidence="7">
    <location>
        <position position="247"/>
    </location>
</feature>
<dbReference type="CDD" id="cd07103">
    <property type="entry name" value="ALDH_F5_SSADH_GabD"/>
    <property type="match status" value="1"/>
</dbReference>
<keyword evidence="5 8" id="KW-0560">Oxidoreductase</keyword>
<evidence type="ECO:0000256" key="2">
    <source>
        <dbReference type="ARBA" id="ARBA00009986"/>
    </source>
</evidence>
<dbReference type="InterPro" id="IPR015590">
    <property type="entry name" value="Aldehyde_DH_dom"/>
</dbReference>
<evidence type="ECO:0000256" key="3">
    <source>
        <dbReference type="ARBA" id="ARBA00013051"/>
    </source>
</evidence>
<reference evidence="10" key="1">
    <citation type="submission" date="2020-05" db="EMBL/GenBank/DDBJ databases">
        <title>Phylogenomic resolution of chytrid fungi.</title>
        <authorList>
            <person name="Stajich J.E."/>
            <person name="Amses K."/>
            <person name="Simmons R."/>
            <person name="Seto K."/>
            <person name="Myers J."/>
            <person name="Bonds A."/>
            <person name="Quandt C.A."/>
            <person name="Barry K."/>
            <person name="Liu P."/>
            <person name="Grigoriev I."/>
            <person name="Longcore J.E."/>
            <person name="James T.Y."/>
        </authorList>
    </citation>
    <scope>NUCLEOTIDE SEQUENCE</scope>
    <source>
        <strain evidence="10">JEL0476</strain>
    </source>
</reference>
<dbReference type="GO" id="GO:0009450">
    <property type="term" value="P:gamma-aminobutyric acid catabolic process"/>
    <property type="evidence" value="ECO:0007669"/>
    <property type="project" value="TreeGrafter"/>
</dbReference>
<comment type="caution">
    <text evidence="10">The sequence shown here is derived from an EMBL/GenBank/DDBJ whole genome shotgun (WGS) entry which is preliminary data.</text>
</comment>
<evidence type="ECO:0000256" key="6">
    <source>
        <dbReference type="ARBA" id="ARBA00030806"/>
    </source>
</evidence>
<dbReference type="EMBL" id="JADGJW010000205">
    <property type="protein sequence ID" value="KAJ3221845.1"/>
    <property type="molecule type" value="Genomic_DNA"/>
</dbReference>
<dbReference type="PROSITE" id="PS00687">
    <property type="entry name" value="ALDEHYDE_DEHYDR_GLU"/>
    <property type="match status" value="1"/>
</dbReference>
<dbReference type="SUPFAM" id="SSF53720">
    <property type="entry name" value="ALDH-like"/>
    <property type="match status" value="1"/>
</dbReference>
<dbReference type="InterPro" id="IPR016160">
    <property type="entry name" value="Ald_DH_CS_CYS"/>
</dbReference>
<proteinExistence type="inferred from homology"/>
<evidence type="ECO:0000313" key="10">
    <source>
        <dbReference type="EMBL" id="KAJ3221845.1"/>
    </source>
</evidence>
<dbReference type="Pfam" id="PF00171">
    <property type="entry name" value="Aldedh"/>
    <property type="match status" value="1"/>
</dbReference>
<evidence type="ECO:0000313" key="11">
    <source>
        <dbReference type="Proteomes" id="UP001211065"/>
    </source>
</evidence>
<accession>A0AAD5U2E3</accession>
<dbReference type="InterPro" id="IPR016161">
    <property type="entry name" value="Ald_DH/histidinol_DH"/>
</dbReference>
<dbReference type="Gene3D" id="3.40.605.10">
    <property type="entry name" value="Aldehyde Dehydrogenase, Chain A, domain 1"/>
    <property type="match status" value="2"/>
</dbReference>
<dbReference type="Gene3D" id="3.40.309.10">
    <property type="entry name" value="Aldehyde Dehydrogenase, Chain A, domain 2"/>
    <property type="match status" value="1"/>
</dbReference>
<evidence type="ECO:0000256" key="1">
    <source>
        <dbReference type="ARBA" id="ARBA00005176"/>
    </source>
</evidence>
<protein>
    <recommendedName>
        <fullName evidence="4">Succinate-semialdehyde dehydrogenase, mitochondrial</fullName>
        <ecNumber evidence="3">1.2.1.24</ecNumber>
    </recommendedName>
    <alternativeName>
        <fullName evidence="6">NAD(+)-dependent succinic semialdehyde dehydrogenase</fullName>
    </alternativeName>
</protein>
<dbReference type="PROSITE" id="PS00070">
    <property type="entry name" value="ALDEHYDE_DEHYDR_CYS"/>
    <property type="match status" value="1"/>
</dbReference>
<dbReference type="Proteomes" id="UP001211065">
    <property type="component" value="Unassembled WGS sequence"/>
</dbReference>
<feature type="domain" description="Aldehyde dehydrogenase" evidence="9">
    <location>
        <begin position="159"/>
        <end position="471"/>
    </location>
</feature>
<keyword evidence="11" id="KW-1185">Reference proteome</keyword>
<dbReference type="PANTHER" id="PTHR43353">
    <property type="entry name" value="SUCCINATE-SEMIALDEHYDE DEHYDROGENASE, MITOCHONDRIAL"/>
    <property type="match status" value="1"/>
</dbReference>
<dbReference type="EC" id="1.2.1.24" evidence="3"/>
<dbReference type="InterPro" id="IPR016163">
    <property type="entry name" value="Ald_DH_C"/>
</dbReference>
<dbReference type="PANTHER" id="PTHR43353:SF5">
    <property type="entry name" value="SUCCINATE-SEMIALDEHYDE DEHYDROGENASE, MITOCHONDRIAL"/>
    <property type="match status" value="1"/>
</dbReference>
<dbReference type="InterPro" id="IPR029510">
    <property type="entry name" value="Ald_DH_CS_GLU"/>
</dbReference>
<dbReference type="FunFam" id="3.40.605.10:FF:000063">
    <property type="entry name" value="Succinate-semialdehyde dehydrogenase, mitochondrial"/>
    <property type="match status" value="1"/>
</dbReference>
<evidence type="ECO:0000259" key="9">
    <source>
        <dbReference type="Pfam" id="PF00171"/>
    </source>
</evidence>
<dbReference type="FunFam" id="3.40.309.10:FF:000004">
    <property type="entry name" value="Succinate-semialdehyde dehydrogenase I"/>
    <property type="match status" value="1"/>
</dbReference>
<gene>
    <name evidence="10" type="ORF">HK099_003029</name>
</gene>
<sequence length="482" mass="51967">MSLFNVSKLNNKALFTSKFFINGKWNYPTVNGQHSTFETIDPSSNTTLGTVADCTKNETSLAISAASDALENWKNTTNLERSNYLKKLYDLILKNESDLALICSAESGKSLKESLGEIRYGASYVRWFSEEATRINGETLAKNLNGKRMMTIRQPIGVAFAAGCTVVLKPASETPHSALALAILAEEAGFPEGVFNVVTCSKSNASGVGEEMCKNKTVRKISFTGSTAVGKILMSQCSDSLKRLSLELGGNAPFIVFEDADIKTAVKECIAAKFRNSGQTCVAANRIFVSSAIKEKFNEELVNQVSKLKVGAGLDPSEPQIGSLINEAGLKKVQDQVNDAKTKGGKLLLGGNKIGSVGNFFEPTILVDLNNSMDIMNNETFGPVVAIQTFESEKEVLTLANGTSSGLAGYFFSENISRIYRVAEKLEVGMVGVNTGLISSEFAPFGGIKESGYGREGSSHGIEDYTNLKYICLGIQENELKQ</sequence>
<name>A0AAD5U2E3_9FUNG</name>
<evidence type="ECO:0000256" key="7">
    <source>
        <dbReference type="PROSITE-ProRule" id="PRU10007"/>
    </source>
</evidence>
<comment type="pathway">
    <text evidence="1">Amino-acid degradation; 4-aminobutanoate degradation.</text>
</comment>
<dbReference type="InterPro" id="IPR016162">
    <property type="entry name" value="Ald_DH_N"/>
</dbReference>
<evidence type="ECO:0000256" key="8">
    <source>
        <dbReference type="RuleBase" id="RU003345"/>
    </source>
</evidence>
<dbReference type="GO" id="GO:0004777">
    <property type="term" value="F:succinate-semialdehyde dehydrogenase (NAD+) activity"/>
    <property type="evidence" value="ECO:0007669"/>
    <property type="project" value="UniProtKB-EC"/>
</dbReference>
<organism evidence="10 11">
    <name type="scientific">Clydaea vesicula</name>
    <dbReference type="NCBI Taxonomy" id="447962"/>
    <lineage>
        <taxon>Eukaryota</taxon>
        <taxon>Fungi</taxon>
        <taxon>Fungi incertae sedis</taxon>
        <taxon>Chytridiomycota</taxon>
        <taxon>Chytridiomycota incertae sedis</taxon>
        <taxon>Chytridiomycetes</taxon>
        <taxon>Lobulomycetales</taxon>
        <taxon>Lobulomycetaceae</taxon>
        <taxon>Clydaea</taxon>
    </lineage>
</organism>
<comment type="similarity">
    <text evidence="2 8">Belongs to the aldehyde dehydrogenase family.</text>
</comment>
<evidence type="ECO:0000256" key="4">
    <source>
        <dbReference type="ARBA" id="ARBA00019842"/>
    </source>
</evidence>
<dbReference type="AlphaFoldDB" id="A0AAD5U2E3"/>